<reference evidence="2" key="1">
    <citation type="submission" date="2025-08" db="UniProtKB">
        <authorList>
            <consortium name="RefSeq"/>
        </authorList>
    </citation>
    <scope>IDENTIFICATION</scope>
    <source>
        <tissue evidence="2">Total insect</tissue>
    </source>
</reference>
<dbReference type="KEGG" id="tpal:117649886"/>
<proteinExistence type="predicted"/>
<keyword evidence="1" id="KW-1185">Reference proteome</keyword>
<dbReference type="InParanoid" id="A0A6P8ZVJ5"/>
<gene>
    <name evidence="2" type="primary">LOC117649886</name>
</gene>
<organism evidence="2">
    <name type="scientific">Thrips palmi</name>
    <name type="common">Melon thrips</name>
    <dbReference type="NCBI Taxonomy" id="161013"/>
    <lineage>
        <taxon>Eukaryota</taxon>
        <taxon>Metazoa</taxon>
        <taxon>Ecdysozoa</taxon>
        <taxon>Arthropoda</taxon>
        <taxon>Hexapoda</taxon>
        <taxon>Insecta</taxon>
        <taxon>Pterygota</taxon>
        <taxon>Neoptera</taxon>
        <taxon>Paraneoptera</taxon>
        <taxon>Thysanoptera</taxon>
        <taxon>Terebrantia</taxon>
        <taxon>Thripoidea</taxon>
        <taxon>Thripidae</taxon>
        <taxon>Thrips</taxon>
    </lineage>
</organism>
<protein>
    <submittedName>
        <fullName evidence="2">Uncharacterized protein LOC117649886</fullName>
    </submittedName>
</protein>
<dbReference type="AlphaFoldDB" id="A0A6P8ZVJ5"/>
<name>A0A6P8ZVJ5_THRPL</name>
<dbReference type="Proteomes" id="UP000515158">
    <property type="component" value="Unplaced"/>
</dbReference>
<accession>A0A6P8ZVJ5</accession>
<evidence type="ECO:0000313" key="1">
    <source>
        <dbReference type="Proteomes" id="UP000515158"/>
    </source>
</evidence>
<dbReference type="OrthoDB" id="10526347at2759"/>
<evidence type="ECO:0000313" key="2">
    <source>
        <dbReference type="RefSeq" id="XP_034248961.1"/>
    </source>
</evidence>
<sequence>MSSQTMEGAYVLCGCFIKDLEKFTVYGVLKMYEGGDIVKVRRTPDCPFELVAVLGSGVTKEEARAKANEYLTRIGRIDGVEDTTDLEYAETQEMDCEYTFYIIQSGTCKYTVWSDLTCLFFSQDTTNSQHEETWPIV</sequence>
<dbReference type="GeneID" id="117649886"/>
<dbReference type="RefSeq" id="XP_034248961.1">
    <property type="nucleotide sequence ID" value="XM_034393070.1"/>
</dbReference>